<name>A0AAV7ST50_PLEWA</name>
<gene>
    <name evidence="2" type="ORF">NDU88_007655</name>
</gene>
<sequence>MLFREVLPPSSERIAGVAGRLGPAAVRALEPAPPGIPRHGRKRAGLRRKGTTCGPAVAASDPHGEGGGHLSWGETLNPAAAVLWERRERDGTEPAGAAVAELLFGPEQRDPPTRD</sequence>
<organism evidence="2 3">
    <name type="scientific">Pleurodeles waltl</name>
    <name type="common">Iberian ribbed newt</name>
    <dbReference type="NCBI Taxonomy" id="8319"/>
    <lineage>
        <taxon>Eukaryota</taxon>
        <taxon>Metazoa</taxon>
        <taxon>Chordata</taxon>
        <taxon>Craniata</taxon>
        <taxon>Vertebrata</taxon>
        <taxon>Euteleostomi</taxon>
        <taxon>Amphibia</taxon>
        <taxon>Batrachia</taxon>
        <taxon>Caudata</taxon>
        <taxon>Salamandroidea</taxon>
        <taxon>Salamandridae</taxon>
        <taxon>Pleurodelinae</taxon>
        <taxon>Pleurodeles</taxon>
    </lineage>
</organism>
<protein>
    <submittedName>
        <fullName evidence="2">Uncharacterized protein</fullName>
    </submittedName>
</protein>
<dbReference type="Proteomes" id="UP001066276">
    <property type="component" value="Chromosome 4_2"/>
</dbReference>
<comment type="caution">
    <text evidence="2">The sequence shown here is derived from an EMBL/GenBank/DDBJ whole genome shotgun (WGS) entry which is preliminary data.</text>
</comment>
<keyword evidence="3" id="KW-1185">Reference proteome</keyword>
<feature type="compositionally biased region" description="Basic residues" evidence="1">
    <location>
        <begin position="38"/>
        <end position="50"/>
    </location>
</feature>
<proteinExistence type="predicted"/>
<dbReference type="AlphaFoldDB" id="A0AAV7ST50"/>
<accession>A0AAV7ST50</accession>
<feature type="region of interest" description="Disordered" evidence="1">
    <location>
        <begin position="87"/>
        <end position="115"/>
    </location>
</feature>
<evidence type="ECO:0000256" key="1">
    <source>
        <dbReference type="SAM" id="MobiDB-lite"/>
    </source>
</evidence>
<feature type="region of interest" description="Disordered" evidence="1">
    <location>
        <begin position="28"/>
        <end position="73"/>
    </location>
</feature>
<evidence type="ECO:0000313" key="2">
    <source>
        <dbReference type="EMBL" id="KAJ1167262.1"/>
    </source>
</evidence>
<evidence type="ECO:0000313" key="3">
    <source>
        <dbReference type="Proteomes" id="UP001066276"/>
    </source>
</evidence>
<dbReference type="EMBL" id="JANPWB010000008">
    <property type="protein sequence ID" value="KAJ1167262.1"/>
    <property type="molecule type" value="Genomic_DNA"/>
</dbReference>
<reference evidence="2" key="1">
    <citation type="journal article" date="2022" name="bioRxiv">
        <title>Sequencing and chromosome-scale assembly of the giantPleurodeles waltlgenome.</title>
        <authorList>
            <person name="Brown T."/>
            <person name="Elewa A."/>
            <person name="Iarovenko S."/>
            <person name="Subramanian E."/>
            <person name="Araus A.J."/>
            <person name="Petzold A."/>
            <person name="Susuki M."/>
            <person name="Suzuki K.-i.T."/>
            <person name="Hayashi T."/>
            <person name="Toyoda A."/>
            <person name="Oliveira C."/>
            <person name="Osipova E."/>
            <person name="Leigh N.D."/>
            <person name="Simon A."/>
            <person name="Yun M.H."/>
        </authorList>
    </citation>
    <scope>NUCLEOTIDE SEQUENCE</scope>
    <source>
        <strain evidence="2">20211129_DDA</strain>
        <tissue evidence="2">Liver</tissue>
    </source>
</reference>